<protein>
    <submittedName>
        <fullName evidence="1">Uncharacterized protein</fullName>
    </submittedName>
</protein>
<reference evidence="1" key="1">
    <citation type="submission" date="2014-09" db="EMBL/GenBank/DDBJ databases">
        <authorList>
            <person name="Magalhaes I.L.F."/>
            <person name="Oliveira U."/>
            <person name="Santos F.R."/>
            <person name="Vidigal T.H.D.A."/>
            <person name="Brescovit A.D."/>
            <person name="Santos A.J."/>
        </authorList>
    </citation>
    <scope>NUCLEOTIDE SEQUENCE</scope>
    <source>
        <tissue evidence="1">Shoot tissue taken approximately 20 cm above the soil surface</tissue>
    </source>
</reference>
<evidence type="ECO:0000313" key="1">
    <source>
        <dbReference type="EMBL" id="JAD43727.1"/>
    </source>
</evidence>
<dbReference type="AlphaFoldDB" id="A0A0A9A9J8"/>
<organism evidence="1">
    <name type="scientific">Arundo donax</name>
    <name type="common">Giant reed</name>
    <name type="synonym">Donax arundinaceus</name>
    <dbReference type="NCBI Taxonomy" id="35708"/>
    <lineage>
        <taxon>Eukaryota</taxon>
        <taxon>Viridiplantae</taxon>
        <taxon>Streptophyta</taxon>
        <taxon>Embryophyta</taxon>
        <taxon>Tracheophyta</taxon>
        <taxon>Spermatophyta</taxon>
        <taxon>Magnoliopsida</taxon>
        <taxon>Liliopsida</taxon>
        <taxon>Poales</taxon>
        <taxon>Poaceae</taxon>
        <taxon>PACMAD clade</taxon>
        <taxon>Arundinoideae</taxon>
        <taxon>Arundineae</taxon>
        <taxon>Arundo</taxon>
    </lineage>
</organism>
<sequence length="33" mass="3599">MHTNFGLGQTKIIHITLKNANISIDITIFTGSV</sequence>
<accession>A0A0A9A9J8</accession>
<name>A0A0A9A9J8_ARUDO</name>
<reference evidence="1" key="2">
    <citation type="journal article" date="2015" name="Data Brief">
        <title>Shoot transcriptome of the giant reed, Arundo donax.</title>
        <authorList>
            <person name="Barrero R.A."/>
            <person name="Guerrero F.D."/>
            <person name="Moolhuijzen P."/>
            <person name="Goolsby J.A."/>
            <person name="Tidwell J."/>
            <person name="Bellgard S.E."/>
            <person name="Bellgard M.I."/>
        </authorList>
    </citation>
    <scope>NUCLEOTIDE SEQUENCE</scope>
    <source>
        <tissue evidence="1">Shoot tissue taken approximately 20 cm above the soil surface</tissue>
    </source>
</reference>
<dbReference type="EMBL" id="GBRH01254168">
    <property type="protein sequence ID" value="JAD43727.1"/>
    <property type="molecule type" value="Transcribed_RNA"/>
</dbReference>
<proteinExistence type="predicted"/>